<evidence type="ECO:0000256" key="7">
    <source>
        <dbReference type="ARBA" id="ARBA00023122"/>
    </source>
</evidence>
<keyword evidence="5" id="KW-0677">Repeat</keyword>
<dbReference type="Proteomes" id="UP000824102">
    <property type="component" value="Unassembled WGS sequence"/>
</dbReference>
<sequence>MAISLILQVVLIALNAIFACAEIAVVSANKTKMEKLFEDGNRRARRIVRLTQNPSRFLSTIQVAITLASLLGSAFAADNFAEPLAQAIINAGLAMSFEVLETICLILITLVLSYFSIVFGELVPKRIAMRNPEKVSCGLSGILRFVSVLFAPLVWLLTVSSNGILRLFGIKPEDQGEDVTEEEIMLMAEAGSEKGSIDEKENEFIQNIFEFKENDVGEVCTHRKDVDFLFERDDPSVWEETIKKSYHTFYPVCGKDIDDVTGVLNTKIYFRLDDKSPENVKKQAIVDPMFISETMQADDLFYRMKTTREYFAVVLDEYGGINGIITLHDLIELLVGDLNEKGEESKFEIKQVGENEWEINGLAPFDEVIEAMGIKLPEDEEEDYDYETFGGYVCEMLGEVPDDGTTAECEDEYVKVEVLRVAEHRIEQMRVFKKEQPKDEDDDEGKKPKKKRSDEDDEKDDGKKASKADEKKPAKTSKDEEK</sequence>
<dbReference type="PROSITE" id="PS51371">
    <property type="entry name" value="CBS"/>
    <property type="match status" value="1"/>
</dbReference>
<keyword evidence="3" id="KW-1003">Cell membrane</keyword>
<feature type="compositionally biased region" description="Basic and acidic residues" evidence="11">
    <location>
        <begin position="460"/>
        <end position="482"/>
    </location>
</feature>
<evidence type="ECO:0000256" key="2">
    <source>
        <dbReference type="ARBA" id="ARBA00006337"/>
    </source>
</evidence>
<dbReference type="SUPFAM" id="SSF54631">
    <property type="entry name" value="CBS-domain pair"/>
    <property type="match status" value="1"/>
</dbReference>
<dbReference type="Pfam" id="PF01595">
    <property type="entry name" value="CNNM"/>
    <property type="match status" value="1"/>
</dbReference>
<evidence type="ECO:0000256" key="12">
    <source>
        <dbReference type="SAM" id="Phobius"/>
    </source>
</evidence>
<evidence type="ECO:0000256" key="5">
    <source>
        <dbReference type="ARBA" id="ARBA00022737"/>
    </source>
</evidence>
<dbReference type="InterPro" id="IPR051676">
    <property type="entry name" value="UPF0053_domain"/>
</dbReference>
<dbReference type="EMBL" id="DXBB01000060">
    <property type="protein sequence ID" value="HIZ72777.1"/>
    <property type="molecule type" value="Genomic_DNA"/>
</dbReference>
<dbReference type="PANTHER" id="PTHR43099">
    <property type="entry name" value="UPF0053 PROTEIN YRKA"/>
    <property type="match status" value="1"/>
</dbReference>
<reference evidence="15" key="2">
    <citation type="submission" date="2021-04" db="EMBL/GenBank/DDBJ databases">
        <authorList>
            <person name="Gilroy R."/>
        </authorList>
    </citation>
    <scope>NUCLEOTIDE SEQUENCE</scope>
    <source>
        <strain evidence="15">ChiW7-2402</strain>
    </source>
</reference>
<dbReference type="InterPro" id="IPR016169">
    <property type="entry name" value="FAD-bd_PCMH_sub2"/>
</dbReference>
<feature type="region of interest" description="Disordered" evidence="11">
    <location>
        <begin position="430"/>
        <end position="482"/>
    </location>
</feature>
<feature type="transmembrane region" description="Helical" evidence="12">
    <location>
        <begin position="97"/>
        <end position="123"/>
    </location>
</feature>
<comment type="similarity">
    <text evidence="2">Belongs to the UPF0053 family.</text>
</comment>
<dbReference type="CDD" id="cd04590">
    <property type="entry name" value="CBS_pair_CorC_HlyC_assoc"/>
    <property type="match status" value="1"/>
</dbReference>
<dbReference type="GO" id="GO:0050660">
    <property type="term" value="F:flavin adenine dinucleotide binding"/>
    <property type="evidence" value="ECO:0007669"/>
    <property type="project" value="InterPro"/>
</dbReference>
<keyword evidence="4 10" id="KW-0812">Transmembrane</keyword>
<dbReference type="InterPro" id="IPR002550">
    <property type="entry name" value="CNNM"/>
</dbReference>
<dbReference type="InterPro" id="IPR005170">
    <property type="entry name" value="Transptr-assoc_dom"/>
</dbReference>
<dbReference type="InterPro" id="IPR044751">
    <property type="entry name" value="Ion_transp-like_CBS"/>
</dbReference>
<comment type="caution">
    <text evidence="15">The sequence shown here is derived from an EMBL/GenBank/DDBJ whole genome shotgun (WGS) entry which is preliminary data.</text>
</comment>
<feature type="domain" description="CNNM transmembrane" evidence="14">
    <location>
        <begin position="1"/>
        <end position="201"/>
    </location>
</feature>
<evidence type="ECO:0000313" key="15">
    <source>
        <dbReference type="EMBL" id="HIZ72777.1"/>
    </source>
</evidence>
<dbReference type="PROSITE" id="PS51846">
    <property type="entry name" value="CNNM"/>
    <property type="match status" value="1"/>
</dbReference>
<organism evidence="15 16">
    <name type="scientific">Candidatus Gallimonas intestinavium</name>
    <dbReference type="NCBI Taxonomy" id="2838603"/>
    <lineage>
        <taxon>Bacteria</taxon>
        <taxon>Bacillati</taxon>
        <taxon>Bacillota</taxon>
        <taxon>Clostridia</taxon>
        <taxon>Candidatus Gallimonas</taxon>
    </lineage>
</organism>
<evidence type="ECO:0000259" key="14">
    <source>
        <dbReference type="PROSITE" id="PS51846"/>
    </source>
</evidence>
<evidence type="ECO:0000313" key="16">
    <source>
        <dbReference type="Proteomes" id="UP000824102"/>
    </source>
</evidence>
<accession>A0A9D2G5U4</accession>
<dbReference type="SMART" id="SM01091">
    <property type="entry name" value="CorC_HlyC"/>
    <property type="match status" value="1"/>
</dbReference>
<dbReference type="GO" id="GO:0005886">
    <property type="term" value="C:plasma membrane"/>
    <property type="evidence" value="ECO:0007669"/>
    <property type="project" value="UniProtKB-SubCell"/>
</dbReference>
<keyword evidence="7 9" id="KW-0129">CBS domain</keyword>
<evidence type="ECO:0000256" key="1">
    <source>
        <dbReference type="ARBA" id="ARBA00004651"/>
    </source>
</evidence>
<evidence type="ECO:0000256" key="10">
    <source>
        <dbReference type="PROSITE-ProRule" id="PRU01193"/>
    </source>
</evidence>
<reference evidence="15" key="1">
    <citation type="journal article" date="2021" name="PeerJ">
        <title>Extensive microbial diversity within the chicken gut microbiome revealed by metagenomics and culture.</title>
        <authorList>
            <person name="Gilroy R."/>
            <person name="Ravi A."/>
            <person name="Getino M."/>
            <person name="Pursley I."/>
            <person name="Horton D.L."/>
            <person name="Alikhan N.F."/>
            <person name="Baker D."/>
            <person name="Gharbi K."/>
            <person name="Hall N."/>
            <person name="Watson M."/>
            <person name="Adriaenssens E.M."/>
            <person name="Foster-Nyarko E."/>
            <person name="Jarju S."/>
            <person name="Secka A."/>
            <person name="Antonio M."/>
            <person name="Oren A."/>
            <person name="Chaudhuri R.R."/>
            <person name="La Ragione R."/>
            <person name="Hildebrand F."/>
            <person name="Pallen M.J."/>
        </authorList>
    </citation>
    <scope>NUCLEOTIDE SEQUENCE</scope>
    <source>
        <strain evidence="15">ChiW7-2402</strain>
    </source>
</reference>
<evidence type="ECO:0000256" key="9">
    <source>
        <dbReference type="PROSITE-ProRule" id="PRU00703"/>
    </source>
</evidence>
<dbReference type="SUPFAM" id="SSF56176">
    <property type="entry name" value="FAD-binding/transporter-associated domain-like"/>
    <property type="match status" value="1"/>
</dbReference>
<gene>
    <name evidence="15" type="ORF">H9964_04280</name>
</gene>
<evidence type="ECO:0000256" key="6">
    <source>
        <dbReference type="ARBA" id="ARBA00022989"/>
    </source>
</evidence>
<dbReference type="Pfam" id="PF00571">
    <property type="entry name" value="CBS"/>
    <property type="match status" value="1"/>
</dbReference>
<name>A0A9D2G5U4_9FIRM</name>
<comment type="subcellular location">
    <subcellularLocation>
        <location evidence="1">Cell membrane</location>
        <topology evidence="1">Multi-pass membrane protein</topology>
    </subcellularLocation>
</comment>
<dbReference type="Gene3D" id="3.10.580.10">
    <property type="entry name" value="CBS-domain"/>
    <property type="match status" value="1"/>
</dbReference>
<dbReference type="InterPro" id="IPR046342">
    <property type="entry name" value="CBS_dom_sf"/>
</dbReference>
<evidence type="ECO:0000256" key="8">
    <source>
        <dbReference type="ARBA" id="ARBA00023136"/>
    </source>
</evidence>
<keyword evidence="6 10" id="KW-1133">Transmembrane helix</keyword>
<evidence type="ECO:0000256" key="11">
    <source>
        <dbReference type="SAM" id="MobiDB-lite"/>
    </source>
</evidence>
<evidence type="ECO:0000256" key="4">
    <source>
        <dbReference type="ARBA" id="ARBA00022692"/>
    </source>
</evidence>
<dbReference type="Gene3D" id="3.30.465.10">
    <property type="match status" value="1"/>
</dbReference>
<proteinExistence type="inferred from homology"/>
<dbReference type="InterPro" id="IPR036318">
    <property type="entry name" value="FAD-bd_PCMH-like_sf"/>
</dbReference>
<dbReference type="InterPro" id="IPR000644">
    <property type="entry name" value="CBS_dom"/>
</dbReference>
<keyword evidence="8 10" id="KW-0472">Membrane</keyword>
<feature type="transmembrane region" description="Helical" evidence="12">
    <location>
        <begin position="57"/>
        <end position="77"/>
    </location>
</feature>
<evidence type="ECO:0000259" key="13">
    <source>
        <dbReference type="PROSITE" id="PS51371"/>
    </source>
</evidence>
<feature type="domain" description="CBS" evidence="13">
    <location>
        <begin position="284"/>
        <end position="344"/>
    </location>
</feature>
<feature type="transmembrane region" description="Helical" evidence="12">
    <location>
        <begin position="135"/>
        <end position="157"/>
    </location>
</feature>
<dbReference type="PANTHER" id="PTHR43099:SF5">
    <property type="entry name" value="HLYC_CORC FAMILY TRANSPORTER"/>
    <property type="match status" value="1"/>
</dbReference>
<dbReference type="Pfam" id="PF03471">
    <property type="entry name" value="CorC_HlyC"/>
    <property type="match status" value="1"/>
</dbReference>
<feature type="transmembrane region" description="Helical" evidence="12">
    <location>
        <begin position="6"/>
        <end position="26"/>
    </location>
</feature>
<dbReference type="AlphaFoldDB" id="A0A9D2G5U4"/>
<protein>
    <submittedName>
        <fullName evidence="15">Hemolysin family protein</fullName>
    </submittedName>
</protein>
<evidence type="ECO:0000256" key="3">
    <source>
        <dbReference type="ARBA" id="ARBA00022475"/>
    </source>
</evidence>